<sequence>MEKDLWCLIHSNSRLRLKLKIKYNKMTKKLLTTAVILLAFSVFKAQVGINTESPKSSMDIRGKVDSGGISLPTDITGLQAPRLTRAELTSKGNALYGTDQKGALVYITDVSGGDVLSQRVKITAVGYYYFDGALWQSVSSGGGASGINYFYAPSMVLPTVNANLPSYASFSGGTFTINLYSAYSNEYGLTDSGTVATRSSLKSATSTTLPVLGASALEYFVIYFDNTVFDPNTITLSDTGILTYQVLPSAVVTEKTFMNIVFKIK</sequence>
<evidence type="ECO:0000313" key="1">
    <source>
        <dbReference type="EMBL" id="GAA5087026.1"/>
    </source>
</evidence>
<dbReference type="EMBL" id="BAABHX010000001">
    <property type="protein sequence ID" value="GAA5087026.1"/>
    <property type="molecule type" value="Genomic_DNA"/>
</dbReference>
<organism evidence="1 2">
    <name type="scientific">Chryseobacterium ginsengisoli</name>
    <dbReference type="NCBI Taxonomy" id="363853"/>
    <lineage>
        <taxon>Bacteria</taxon>
        <taxon>Pseudomonadati</taxon>
        <taxon>Bacteroidota</taxon>
        <taxon>Flavobacteriia</taxon>
        <taxon>Flavobacteriales</taxon>
        <taxon>Weeksellaceae</taxon>
        <taxon>Chryseobacterium group</taxon>
        <taxon>Chryseobacterium</taxon>
    </lineage>
</organism>
<name>A0ABP9LWQ1_9FLAO</name>
<comment type="caution">
    <text evidence="1">The sequence shown here is derived from an EMBL/GenBank/DDBJ whole genome shotgun (WGS) entry which is preliminary data.</text>
</comment>
<evidence type="ECO:0008006" key="3">
    <source>
        <dbReference type="Google" id="ProtNLM"/>
    </source>
</evidence>
<protein>
    <recommendedName>
        <fullName evidence="3">DUF4394 domain-containing protein</fullName>
    </recommendedName>
</protein>
<gene>
    <name evidence="1" type="ORF">GCM10023210_09530</name>
</gene>
<accession>A0ABP9LWQ1</accession>
<proteinExistence type="predicted"/>
<evidence type="ECO:0000313" key="2">
    <source>
        <dbReference type="Proteomes" id="UP001500353"/>
    </source>
</evidence>
<dbReference type="Proteomes" id="UP001500353">
    <property type="component" value="Unassembled WGS sequence"/>
</dbReference>
<keyword evidence="2" id="KW-1185">Reference proteome</keyword>
<reference evidence="2" key="1">
    <citation type="journal article" date="2019" name="Int. J. Syst. Evol. Microbiol.">
        <title>The Global Catalogue of Microorganisms (GCM) 10K type strain sequencing project: providing services to taxonomists for standard genome sequencing and annotation.</title>
        <authorList>
            <consortium name="The Broad Institute Genomics Platform"/>
            <consortium name="The Broad Institute Genome Sequencing Center for Infectious Disease"/>
            <person name="Wu L."/>
            <person name="Ma J."/>
        </authorList>
    </citation>
    <scope>NUCLEOTIDE SEQUENCE [LARGE SCALE GENOMIC DNA]</scope>
    <source>
        <strain evidence="2">JCM 18019</strain>
    </source>
</reference>